<dbReference type="PANTHER" id="PTHR46586">
    <property type="entry name" value="ANKYRIN REPEAT-CONTAINING PROTEIN"/>
    <property type="match status" value="1"/>
</dbReference>
<sequence length="700" mass="83271">MDKYLLCFLLNNVYIRNQIFNQVYQLNRNLVKNQWRQALKSNSNVKEFVVLRWEDMIRNPIQLVNHRYYSELKRFYLTVRNLNWRVERYCTDFSFENKYFKHSDLYSILMHIARLNDVELFDHVVETLSFLSFDYITIKRSHFDFGELLALAAQSNSLEIVKYIIRAHRYTRRIDLTDQDYFKALSRSPLSKNYELFLLLTEYVNFPEPNHHNFERNLSNHHIILECYINAMRSGQIECVKWLLAQTKWNPFNSVKDIAQLRMYAGESGSFEMMKWLKESFNMSFFSKRFIDHCLKIKRLDIIEWIYQCEFETLEKDNPINTLLGSNMFIRIGFYLDIALHYRYLDGILFLFEKGAPFGSRIWTQVAKCGDQPTANWLIGIEPIDIEHPIDVAASIGNLEMVKWMNQTCPEGLSDDGIEKTIIGGHLETLEWIYENKTERCLNVKAINAAVSYNRMEIIEWFKLNDRELFNQCPSFVAVKNAIHSYSFEMVRFVHSNYPEYINGLSEAELNESLVLLVEYDQLDLFLIYRDRLGERSNLVQAIRASRHGGSYSVAIHHLDIADREIELSNIWFRAINSNDLQMIELLAERFGKTNADLPHYFISYINDIKVLDYMIDNYHLLFRCKLSWDIFVIMLYKGKQYHMVAHFLERVGCSYFYKGEEYKLGKHSVLIFKLYNTHRTRAIKRLKEAAFMNNQYIDK</sequence>
<proteinExistence type="predicted"/>
<dbReference type="SUPFAM" id="SSF48403">
    <property type="entry name" value="Ankyrin repeat"/>
    <property type="match status" value="1"/>
</dbReference>
<dbReference type="EMBL" id="ADBJ01000010">
    <property type="protein sequence ID" value="EFA83744.1"/>
    <property type="molecule type" value="Genomic_DNA"/>
</dbReference>
<gene>
    <name evidence="1" type="ORF">PPL_02811</name>
</gene>
<keyword evidence="2" id="KW-1185">Reference proteome</keyword>
<reference evidence="1 2" key="1">
    <citation type="journal article" date="2011" name="Genome Res.">
        <title>Phylogeny-wide analysis of social amoeba genomes highlights ancient origins for complex intercellular communication.</title>
        <authorList>
            <person name="Heidel A.J."/>
            <person name="Lawal H.M."/>
            <person name="Felder M."/>
            <person name="Schilde C."/>
            <person name="Helps N.R."/>
            <person name="Tunggal B."/>
            <person name="Rivero F."/>
            <person name="John U."/>
            <person name="Schleicher M."/>
            <person name="Eichinger L."/>
            <person name="Platzer M."/>
            <person name="Noegel A.A."/>
            <person name="Schaap P."/>
            <person name="Gloeckner G."/>
        </authorList>
    </citation>
    <scope>NUCLEOTIDE SEQUENCE [LARGE SCALE GENOMIC DNA]</scope>
    <source>
        <strain evidence="2">ATCC 26659 / Pp 5 / PN500</strain>
    </source>
</reference>
<accession>D3B346</accession>
<comment type="caution">
    <text evidence="1">The sequence shown here is derived from an EMBL/GenBank/DDBJ whole genome shotgun (WGS) entry which is preliminary data.</text>
</comment>
<dbReference type="InParanoid" id="D3B346"/>
<dbReference type="RefSeq" id="XP_020435861.1">
    <property type="nucleotide sequence ID" value="XM_020573789.1"/>
</dbReference>
<evidence type="ECO:0000313" key="2">
    <source>
        <dbReference type="Proteomes" id="UP000001396"/>
    </source>
</evidence>
<dbReference type="GeneID" id="31358334"/>
<dbReference type="Gene3D" id="1.25.40.20">
    <property type="entry name" value="Ankyrin repeat-containing domain"/>
    <property type="match status" value="1"/>
</dbReference>
<protein>
    <recommendedName>
        <fullName evidence="3">Ankyrin repeat-containing protein</fullName>
    </recommendedName>
</protein>
<dbReference type="InterPro" id="IPR036770">
    <property type="entry name" value="Ankyrin_rpt-contain_sf"/>
</dbReference>
<dbReference type="InterPro" id="IPR052050">
    <property type="entry name" value="SecEffector_AnkRepeat"/>
</dbReference>
<dbReference type="Proteomes" id="UP000001396">
    <property type="component" value="Unassembled WGS sequence"/>
</dbReference>
<dbReference type="AlphaFoldDB" id="D3B346"/>
<dbReference type="PANTHER" id="PTHR46586:SF3">
    <property type="entry name" value="ANKYRIN REPEAT-CONTAINING PROTEIN"/>
    <property type="match status" value="1"/>
</dbReference>
<organism evidence="1 2">
    <name type="scientific">Heterostelium pallidum (strain ATCC 26659 / Pp 5 / PN500)</name>
    <name type="common">Cellular slime mold</name>
    <name type="synonym">Polysphondylium pallidum</name>
    <dbReference type="NCBI Taxonomy" id="670386"/>
    <lineage>
        <taxon>Eukaryota</taxon>
        <taxon>Amoebozoa</taxon>
        <taxon>Evosea</taxon>
        <taxon>Eumycetozoa</taxon>
        <taxon>Dictyostelia</taxon>
        <taxon>Acytosteliales</taxon>
        <taxon>Acytosteliaceae</taxon>
        <taxon>Heterostelium</taxon>
    </lineage>
</organism>
<evidence type="ECO:0000313" key="1">
    <source>
        <dbReference type="EMBL" id="EFA83744.1"/>
    </source>
</evidence>
<evidence type="ECO:0008006" key="3">
    <source>
        <dbReference type="Google" id="ProtNLM"/>
    </source>
</evidence>
<name>D3B346_HETP5</name>